<name>A0A365XXR2_9BACT</name>
<dbReference type="GO" id="GO:0030416">
    <property type="term" value="P:methylamine metabolic process"/>
    <property type="evidence" value="ECO:0007669"/>
    <property type="project" value="InterPro"/>
</dbReference>
<sequence length="142" mass="16471">MKKQQLTDIAVFAYILMFSYAAASKLFDLHMFQMQLKLQPFSESLRPFIMWGIPIVELLIVTVLLIPRHRIIGLKLATGLMIIFTGYISIAKMGVFRYIPCSCGGVISKFTWTQHLWFNLFFLVLGVWALLIHFRKKDLNLN</sequence>
<evidence type="ECO:0000256" key="5">
    <source>
        <dbReference type="SAM" id="Phobius"/>
    </source>
</evidence>
<accession>A0A365XXR2</accession>
<evidence type="ECO:0000313" key="7">
    <source>
        <dbReference type="EMBL" id="RBL91113.1"/>
    </source>
</evidence>
<evidence type="ECO:0000256" key="4">
    <source>
        <dbReference type="ARBA" id="ARBA00023136"/>
    </source>
</evidence>
<dbReference type="OrthoDB" id="680026at2"/>
<dbReference type="GO" id="GO:0016020">
    <property type="term" value="C:membrane"/>
    <property type="evidence" value="ECO:0007669"/>
    <property type="project" value="UniProtKB-SubCell"/>
</dbReference>
<dbReference type="InterPro" id="IPR009908">
    <property type="entry name" value="Methylamine_util_MauE"/>
</dbReference>
<proteinExistence type="predicted"/>
<feature type="transmembrane region" description="Helical" evidence="5">
    <location>
        <begin position="47"/>
        <end position="66"/>
    </location>
</feature>
<evidence type="ECO:0000259" key="6">
    <source>
        <dbReference type="Pfam" id="PF07291"/>
    </source>
</evidence>
<dbReference type="Proteomes" id="UP000253410">
    <property type="component" value="Unassembled WGS sequence"/>
</dbReference>
<protein>
    <recommendedName>
        <fullName evidence="6">Methylamine utilisation protein MauE domain-containing protein</fullName>
    </recommendedName>
</protein>
<evidence type="ECO:0000313" key="8">
    <source>
        <dbReference type="Proteomes" id="UP000253410"/>
    </source>
</evidence>
<keyword evidence="3 5" id="KW-1133">Transmembrane helix</keyword>
<keyword evidence="2 5" id="KW-0812">Transmembrane</keyword>
<comment type="subcellular location">
    <subcellularLocation>
        <location evidence="1">Membrane</location>
        <topology evidence="1">Multi-pass membrane protein</topology>
    </subcellularLocation>
</comment>
<dbReference type="AlphaFoldDB" id="A0A365XXR2"/>
<feature type="domain" description="Methylamine utilisation protein MauE" evidence="6">
    <location>
        <begin position="5"/>
        <end position="131"/>
    </location>
</feature>
<keyword evidence="4 5" id="KW-0472">Membrane</keyword>
<feature type="transmembrane region" description="Helical" evidence="5">
    <location>
        <begin position="116"/>
        <end position="134"/>
    </location>
</feature>
<comment type="caution">
    <text evidence="7">The sequence shown here is derived from an EMBL/GenBank/DDBJ whole genome shotgun (WGS) entry which is preliminary data.</text>
</comment>
<evidence type="ECO:0000256" key="2">
    <source>
        <dbReference type="ARBA" id="ARBA00022692"/>
    </source>
</evidence>
<evidence type="ECO:0000256" key="3">
    <source>
        <dbReference type="ARBA" id="ARBA00022989"/>
    </source>
</evidence>
<evidence type="ECO:0000256" key="1">
    <source>
        <dbReference type="ARBA" id="ARBA00004141"/>
    </source>
</evidence>
<dbReference type="EMBL" id="QFFJ01000001">
    <property type="protein sequence ID" value="RBL91113.1"/>
    <property type="molecule type" value="Genomic_DNA"/>
</dbReference>
<keyword evidence="8" id="KW-1185">Reference proteome</keyword>
<dbReference type="Pfam" id="PF07291">
    <property type="entry name" value="MauE"/>
    <property type="match status" value="1"/>
</dbReference>
<feature type="transmembrane region" description="Helical" evidence="5">
    <location>
        <begin position="9"/>
        <end position="27"/>
    </location>
</feature>
<dbReference type="RefSeq" id="WP_113613713.1">
    <property type="nucleotide sequence ID" value="NZ_QFFJ01000001.1"/>
</dbReference>
<gene>
    <name evidence="7" type="ORF">DF182_00385</name>
</gene>
<feature type="transmembrane region" description="Helical" evidence="5">
    <location>
        <begin position="78"/>
        <end position="96"/>
    </location>
</feature>
<reference evidence="7 8" key="1">
    <citation type="submission" date="2018-05" db="EMBL/GenBank/DDBJ databases">
        <title>Chitinophaga sp. K3CV102501T nov., isolated from isolated from a monsoon evergreen broad-leaved forest soil.</title>
        <authorList>
            <person name="Lv Y."/>
        </authorList>
    </citation>
    <scope>NUCLEOTIDE SEQUENCE [LARGE SCALE GENOMIC DNA]</scope>
    <source>
        <strain evidence="7 8">GDMCC 1.1325</strain>
    </source>
</reference>
<organism evidence="7 8">
    <name type="scientific">Chitinophaga flava</name>
    <dbReference type="NCBI Taxonomy" id="2259036"/>
    <lineage>
        <taxon>Bacteria</taxon>
        <taxon>Pseudomonadati</taxon>
        <taxon>Bacteroidota</taxon>
        <taxon>Chitinophagia</taxon>
        <taxon>Chitinophagales</taxon>
        <taxon>Chitinophagaceae</taxon>
        <taxon>Chitinophaga</taxon>
    </lineage>
</organism>